<protein>
    <submittedName>
        <fullName evidence="14">Uncharacterized protein</fullName>
    </submittedName>
</protein>
<dbReference type="InterPro" id="IPR036396">
    <property type="entry name" value="Cyt_P450_sf"/>
</dbReference>
<evidence type="ECO:0000313" key="14">
    <source>
        <dbReference type="EnsemblMetazoa" id="PPAI010187-PA"/>
    </source>
</evidence>
<dbReference type="InterPro" id="IPR050476">
    <property type="entry name" value="Insect_CytP450_Detox"/>
</dbReference>
<reference evidence="14" key="1">
    <citation type="submission" date="2022-08" db="UniProtKB">
        <authorList>
            <consortium name="EnsemblMetazoa"/>
        </authorList>
    </citation>
    <scope>IDENTIFICATION</scope>
    <source>
        <strain evidence="14">Israel</strain>
    </source>
</reference>
<dbReference type="PRINTS" id="PR00463">
    <property type="entry name" value="EP450I"/>
</dbReference>
<evidence type="ECO:0000256" key="6">
    <source>
        <dbReference type="ARBA" id="ARBA00022723"/>
    </source>
</evidence>
<dbReference type="Proteomes" id="UP000092462">
    <property type="component" value="Unassembled WGS sequence"/>
</dbReference>
<evidence type="ECO:0000256" key="9">
    <source>
        <dbReference type="ARBA" id="ARBA00023002"/>
    </source>
</evidence>
<dbReference type="GO" id="GO:0020037">
    <property type="term" value="F:heme binding"/>
    <property type="evidence" value="ECO:0007669"/>
    <property type="project" value="InterPro"/>
</dbReference>
<evidence type="ECO:0000256" key="1">
    <source>
        <dbReference type="ARBA" id="ARBA00001971"/>
    </source>
</evidence>
<dbReference type="GO" id="GO:0004497">
    <property type="term" value="F:monooxygenase activity"/>
    <property type="evidence" value="ECO:0007669"/>
    <property type="project" value="UniProtKB-KW"/>
</dbReference>
<evidence type="ECO:0000256" key="8">
    <source>
        <dbReference type="ARBA" id="ARBA00022848"/>
    </source>
</evidence>
<dbReference type="InterPro" id="IPR002401">
    <property type="entry name" value="Cyt_P450_E_grp-I"/>
</dbReference>
<evidence type="ECO:0000256" key="3">
    <source>
        <dbReference type="ARBA" id="ARBA00004406"/>
    </source>
</evidence>
<keyword evidence="9" id="KW-0560">Oxidoreductase</keyword>
<comment type="subcellular location">
    <subcellularLocation>
        <location evidence="3">Endoplasmic reticulum membrane</location>
        <topology evidence="3">Peripheral membrane protein</topology>
    </subcellularLocation>
    <subcellularLocation>
        <location evidence="2">Microsome membrane</location>
        <topology evidence="2">Peripheral membrane protein</topology>
    </subcellularLocation>
</comment>
<comment type="similarity">
    <text evidence="4">Belongs to the cytochrome P450 family.</text>
</comment>
<dbReference type="PRINTS" id="PR00385">
    <property type="entry name" value="P450"/>
</dbReference>
<dbReference type="VEuPathDB" id="VectorBase:PPAPM1_001970"/>
<keyword evidence="11" id="KW-0503">Monooxygenase</keyword>
<evidence type="ECO:0000256" key="10">
    <source>
        <dbReference type="ARBA" id="ARBA00023004"/>
    </source>
</evidence>
<keyword evidence="15" id="KW-1185">Reference proteome</keyword>
<dbReference type="PANTHER" id="PTHR24292:SF100">
    <property type="entry name" value="CYTOCHROME P450 6A16, ISOFORM B-RELATED"/>
    <property type="match status" value="1"/>
</dbReference>
<evidence type="ECO:0000256" key="2">
    <source>
        <dbReference type="ARBA" id="ARBA00004174"/>
    </source>
</evidence>
<organism evidence="14 15">
    <name type="scientific">Phlebotomus papatasi</name>
    <name type="common">Sandfly</name>
    <dbReference type="NCBI Taxonomy" id="29031"/>
    <lineage>
        <taxon>Eukaryota</taxon>
        <taxon>Metazoa</taxon>
        <taxon>Ecdysozoa</taxon>
        <taxon>Arthropoda</taxon>
        <taxon>Hexapoda</taxon>
        <taxon>Insecta</taxon>
        <taxon>Pterygota</taxon>
        <taxon>Neoptera</taxon>
        <taxon>Endopterygota</taxon>
        <taxon>Diptera</taxon>
        <taxon>Nematocera</taxon>
        <taxon>Psychodoidea</taxon>
        <taxon>Psychodidae</taxon>
        <taxon>Phlebotomus</taxon>
        <taxon>Phlebotomus</taxon>
    </lineage>
</organism>
<keyword evidence="6 13" id="KW-0479">Metal-binding</keyword>
<evidence type="ECO:0000256" key="11">
    <source>
        <dbReference type="ARBA" id="ARBA00023033"/>
    </source>
</evidence>
<dbReference type="EMBL" id="AJVK01017845">
    <property type="status" value="NOT_ANNOTATED_CDS"/>
    <property type="molecule type" value="Genomic_DNA"/>
</dbReference>
<dbReference type="InterPro" id="IPR017972">
    <property type="entry name" value="Cyt_P450_CS"/>
</dbReference>
<dbReference type="SUPFAM" id="SSF48264">
    <property type="entry name" value="Cytochrome P450"/>
    <property type="match status" value="2"/>
</dbReference>
<dbReference type="Gene3D" id="1.10.630.10">
    <property type="entry name" value="Cytochrome P450"/>
    <property type="match status" value="3"/>
</dbReference>
<comment type="cofactor">
    <cofactor evidence="1 13">
        <name>heme</name>
        <dbReference type="ChEBI" id="CHEBI:30413"/>
    </cofactor>
</comment>
<keyword evidence="8" id="KW-0492">Microsome</keyword>
<evidence type="ECO:0000313" key="15">
    <source>
        <dbReference type="Proteomes" id="UP000092462"/>
    </source>
</evidence>
<proteinExistence type="inferred from homology"/>
<dbReference type="GO" id="GO:0005789">
    <property type="term" value="C:endoplasmic reticulum membrane"/>
    <property type="evidence" value="ECO:0007669"/>
    <property type="project" value="UniProtKB-SubCell"/>
</dbReference>
<dbReference type="EnsemblMetazoa" id="PPAI010187-RA">
    <property type="protein sequence ID" value="PPAI010187-PA"/>
    <property type="gene ID" value="PPAI010187"/>
</dbReference>
<name>A0A1B0EZ81_PHLPP</name>
<evidence type="ECO:0000256" key="12">
    <source>
        <dbReference type="ARBA" id="ARBA00023136"/>
    </source>
</evidence>
<dbReference type="PANTHER" id="PTHR24292">
    <property type="entry name" value="CYTOCHROME P450"/>
    <property type="match status" value="1"/>
</dbReference>
<evidence type="ECO:0000256" key="13">
    <source>
        <dbReference type="PIRSR" id="PIRSR602401-1"/>
    </source>
</evidence>
<keyword evidence="7" id="KW-0256">Endoplasmic reticulum</keyword>
<dbReference type="GO" id="GO:0005506">
    <property type="term" value="F:iron ion binding"/>
    <property type="evidence" value="ECO:0007669"/>
    <property type="project" value="InterPro"/>
</dbReference>
<dbReference type="CDD" id="cd11056">
    <property type="entry name" value="CYP6-like"/>
    <property type="match status" value="2"/>
</dbReference>
<accession>A0A1B0EZ81</accession>
<dbReference type="PROSITE" id="PS00086">
    <property type="entry name" value="CYTOCHROME_P450"/>
    <property type="match status" value="1"/>
</dbReference>
<keyword evidence="5 13" id="KW-0349">Heme</keyword>
<dbReference type="Pfam" id="PF00067">
    <property type="entry name" value="p450"/>
    <property type="match status" value="3"/>
</dbReference>
<dbReference type="InterPro" id="IPR001128">
    <property type="entry name" value="Cyt_P450"/>
</dbReference>
<evidence type="ECO:0000256" key="7">
    <source>
        <dbReference type="ARBA" id="ARBA00022824"/>
    </source>
</evidence>
<dbReference type="VEuPathDB" id="VectorBase:PPAI010187"/>
<keyword evidence="12" id="KW-0472">Membrane</keyword>
<dbReference type="AlphaFoldDB" id="A0A1B0EZ81"/>
<feature type="binding site" description="axial binding residue" evidence="13">
    <location>
        <position position="710"/>
    </location>
    <ligand>
        <name>heme</name>
        <dbReference type="ChEBI" id="CHEBI:30413"/>
    </ligand>
    <ligandPart>
        <name>Fe</name>
        <dbReference type="ChEBI" id="CHEBI:18248"/>
    </ligandPart>
</feature>
<evidence type="ECO:0000256" key="4">
    <source>
        <dbReference type="ARBA" id="ARBA00010617"/>
    </source>
</evidence>
<evidence type="ECO:0000256" key="5">
    <source>
        <dbReference type="ARBA" id="ARBA00022617"/>
    </source>
</evidence>
<dbReference type="GO" id="GO:0016705">
    <property type="term" value="F:oxidoreductase activity, acting on paired donors, with incorporation or reduction of molecular oxygen"/>
    <property type="evidence" value="ECO:0007669"/>
    <property type="project" value="InterPro"/>
</dbReference>
<dbReference type="EMBL" id="AJVK01017846">
    <property type="status" value="NOT_ANNOTATED_CDS"/>
    <property type="molecule type" value="Genomic_DNA"/>
</dbReference>
<keyword evidence="10 13" id="KW-0408">Iron</keyword>
<dbReference type="VEuPathDB" id="VectorBase:PPAPM1_009761"/>
<sequence length="802" mass="93159">MAGIVENILLNVYFLIFVAFVIIIYFYVKYAFSYWERNNVLYKKPIFPFGNFTPVFMSRQSFGEFLLEMYQSTTVDFIGLYAMVRPIFFVRNLELCRNILVKDFHFFHDRGVYVDETVDPLSGHLFSLSGEKWKQLRAKLTPTFTSGKLKAMFQTLVDCANSLEKKLKAEVDHNTEIEVRDLMARYTTNVIASVAFGIEVDSINEPNCSFRHYGKKAFAPTLKNAIRNALFLILPKIAKLIKLKTVESDYEKFIFSMVKQTIDHREKNNIQRKDFMQLLLQLRNTGNVDRGDEWNFTSTKDELKKLSINELAAQVHVFFLAGFETSSTLMSFFLYEMARNHDCQEKVQKEIDEVGFWDIATILSFCSVALYFYIQHIYSYWDKRNVKFATPIFPFGNLKDAFLLKKSFADVFQELYNFTDEPILGLYTTNKPALMVKDTELLRLIMIKDFQYFHDRGVYMNENLDPLSGHLFSITGDKWRQLRAKLTPTFTSGKIKAMFQTFLNCGKSLETFLAKNANENTEVEMRDLLACYSTNIIASVAFGLETDTITEPEATFRIMGRKFFAPTLKNIFRLTCLFILPHIGRMFKIKSVDDDYENFIFSMVKDIMNYREKNNIQRKDFMQLLLQLKNTGKVDYGDTWDIQATNNIPGRDIIIEKGTRIFIPAHAIHHDPKYYQNPESFKPERFKTDASNNEQKGIIYMPFGDGPRACIGLRMGKLQSKLGIVLILSKFNIQLGDKLKNLEKIKFDLKSFTPSIEGGIKIPNILKCLMSLTQTVSYQKMLTRIFHSVMVPEIVFERAWRG</sequence>